<feature type="compositionally biased region" description="Low complexity" evidence="3">
    <location>
        <begin position="41"/>
        <end position="51"/>
    </location>
</feature>
<keyword evidence="2 4" id="KW-0472">Membrane</keyword>
<dbReference type="RefSeq" id="WP_190266439.1">
    <property type="nucleotide sequence ID" value="NZ_BAABAD010000005.1"/>
</dbReference>
<protein>
    <recommendedName>
        <fullName evidence="7">Mce-associated membrane protein</fullName>
    </recommendedName>
</protein>
<dbReference type="PANTHER" id="PTHR37042">
    <property type="entry name" value="OUTER MEMBRANE PROTEIN RV1973"/>
    <property type="match status" value="1"/>
</dbReference>
<evidence type="ECO:0000313" key="5">
    <source>
        <dbReference type="EMBL" id="MBD1319516.1"/>
    </source>
</evidence>
<accession>A0ABR7WAE1</accession>
<keyword evidence="4" id="KW-1133">Transmembrane helix</keyword>
<evidence type="ECO:0000256" key="2">
    <source>
        <dbReference type="ARBA" id="ARBA00023136"/>
    </source>
</evidence>
<feature type="region of interest" description="Disordered" evidence="3">
    <location>
        <begin position="1"/>
        <end position="94"/>
    </location>
</feature>
<keyword evidence="6" id="KW-1185">Reference proteome</keyword>
<name>A0ABR7WAE1_9ACTN</name>
<dbReference type="PANTHER" id="PTHR37042:SF4">
    <property type="entry name" value="OUTER MEMBRANE PROTEIN RV1973"/>
    <property type="match status" value="1"/>
</dbReference>
<evidence type="ECO:0000256" key="1">
    <source>
        <dbReference type="ARBA" id="ARBA00004370"/>
    </source>
</evidence>
<gene>
    <name evidence="5" type="ORF">IDF66_07945</name>
</gene>
<sequence>MNSTTTKAPNKSSSVRPPSARSTAKRIAGAAPSVRREKSPESPSEPATASPPDDDVVVADPAQVTSDPPEVTAGDEAVASDHEEESAASPTRRARVRAALTGRRTRRVVAVVVTLVAIVGVALAGWFGMEWKQSRDVDNAAMAAKSVAEQYAVSLTSVSADSVDKDFATVLGGATGGFKDMYAKSSAQLRQLLVDNKADAQGKVIASGIQSATTDKVVVLLFIDQTVRNASTPEPRIDRSRVVMTMDKVGDRWLASKVDLP</sequence>
<organism evidence="5 6">
    <name type="scientific">Gordonia hankookensis</name>
    <dbReference type="NCBI Taxonomy" id="589403"/>
    <lineage>
        <taxon>Bacteria</taxon>
        <taxon>Bacillati</taxon>
        <taxon>Actinomycetota</taxon>
        <taxon>Actinomycetes</taxon>
        <taxon>Mycobacteriales</taxon>
        <taxon>Gordoniaceae</taxon>
        <taxon>Gordonia</taxon>
    </lineage>
</organism>
<comment type="subcellular location">
    <subcellularLocation>
        <location evidence="1">Membrane</location>
    </subcellularLocation>
</comment>
<evidence type="ECO:0008006" key="7">
    <source>
        <dbReference type="Google" id="ProtNLM"/>
    </source>
</evidence>
<feature type="compositionally biased region" description="Polar residues" evidence="3">
    <location>
        <begin position="1"/>
        <end position="22"/>
    </location>
</feature>
<comment type="caution">
    <text evidence="5">The sequence shown here is derived from an EMBL/GenBank/DDBJ whole genome shotgun (WGS) entry which is preliminary data.</text>
</comment>
<dbReference type="EMBL" id="JACWMS010000002">
    <property type="protein sequence ID" value="MBD1319516.1"/>
    <property type="molecule type" value="Genomic_DNA"/>
</dbReference>
<keyword evidence="4" id="KW-0812">Transmembrane</keyword>
<proteinExistence type="predicted"/>
<feature type="transmembrane region" description="Helical" evidence="4">
    <location>
        <begin position="108"/>
        <end position="129"/>
    </location>
</feature>
<evidence type="ECO:0000313" key="6">
    <source>
        <dbReference type="Proteomes" id="UP000602395"/>
    </source>
</evidence>
<reference evidence="5 6" key="1">
    <citation type="submission" date="2020-09" db="EMBL/GenBank/DDBJ databases">
        <title>Novel species in genus Gordonia.</title>
        <authorList>
            <person name="Zhang G."/>
        </authorList>
    </citation>
    <scope>NUCLEOTIDE SEQUENCE [LARGE SCALE GENOMIC DNA]</scope>
    <source>
        <strain evidence="5 6">ON-33</strain>
    </source>
</reference>
<evidence type="ECO:0000256" key="3">
    <source>
        <dbReference type="SAM" id="MobiDB-lite"/>
    </source>
</evidence>
<evidence type="ECO:0000256" key="4">
    <source>
        <dbReference type="SAM" id="Phobius"/>
    </source>
</evidence>
<dbReference type="Proteomes" id="UP000602395">
    <property type="component" value="Unassembled WGS sequence"/>
</dbReference>